<comment type="caution">
    <text evidence="11">The sequence shown here is derived from an EMBL/GenBank/DDBJ whole genome shotgun (WGS) entry which is preliminary data.</text>
</comment>
<evidence type="ECO:0000256" key="4">
    <source>
        <dbReference type="ARBA" id="ARBA00022692"/>
    </source>
</evidence>
<dbReference type="PANTHER" id="PTHR21137">
    <property type="entry name" value="ODORANT RECEPTOR"/>
    <property type="match status" value="1"/>
</dbReference>
<comment type="subcellular location">
    <subcellularLocation>
        <location evidence="1 10">Cell membrane</location>
        <topology evidence="1 10">Multi-pass membrane protein</topology>
    </subcellularLocation>
</comment>
<evidence type="ECO:0000256" key="3">
    <source>
        <dbReference type="ARBA" id="ARBA00022606"/>
    </source>
</evidence>
<feature type="transmembrane region" description="Helical" evidence="10">
    <location>
        <begin position="59"/>
        <end position="80"/>
    </location>
</feature>
<keyword evidence="6 10" id="KW-1133">Transmembrane helix</keyword>
<protein>
    <recommendedName>
        <fullName evidence="10">Odorant receptor</fullName>
    </recommendedName>
</protein>
<dbReference type="GO" id="GO:0004984">
    <property type="term" value="F:olfactory receptor activity"/>
    <property type="evidence" value="ECO:0007669"/>
    <property type="project" value="InterPro"/>
</dbReference>
<keyword evidence="3 10" id="KW-0716">Sensory transduction</keyword>
<accession>A0AA38IUG2</accession>
<evidence type="ECO:0000256" key="1">
    <source>
        <dbReference type="ARBA" id="ARBA00004651"/>
    </source>
</evidence>
<dbReference type="Pfam" id="PF02949">
    <property type="entry name" value="7tm_6"/>
    <property type="match status" value="1"/>
</dbReference>
<comment type="similarity">
    <text evidence="10">Belongs to the insect chemoreceptor superfamily. Heteromeric odorant receptor channel (TC 1.A.69) family.</text>
</comment>
<keyword evidence="12" id="KW-1185">Reference proteome</keyword>
<evidence type="ECO:0000256" key="10">
    <source>
        <dbReference type="RuleBase" id="RU351113"/>
    </source>
</evidence>
<keyword evidence="4 10" id="KW-0812">Transmembrane</keyword>
<evidence type="ECO:0000313" key="12">
    <source>
        <dbReference type="Proteomes" id="UP001168821"/>
    </source>
</evidence>
<evidence type="ECO:0000256" key="6">
    <source>
        <dbReference type="ARBA" id="ARBA00022989"/>
    </source>
</evidence>
<keyword evidence="9 10" id="KW-0807">Transducer</keyword>
<evidence type="ECO:0000256" key="9">
    <source>
        <dbReference type="ARBA" id="ARBA00023224"/>
    </source>
</evidence>
<evidence type="ECO:0000256" key="7">
    <source>
        <dbReference type="ARBA" id="ARBA00023136"/>
    </source>
</evidence>
<dbReference type="InterPro" id="IPR004117">
    <property type="entry name" value="7tm6_olfct_rcpt"/>
</dbReference>
<gene>
    <name evidence="11" type="ORF">Zmor_005037</name>
</gene>
<dbReference type="GO" id="GO:0005886">
    <property type="term" value="C:plasma membrane"/>
    <property type="evidence" value="ECO:0007669"/>
    <property type="project" value="UniProtKB-SubCell"/>
</dbReference>
<dbReference type="GO" id="GO:0007165">
    <property type="term" value="P:signal transduction"/>
    <property type="evidence" value="ECO:0007669"/>
    <property type="project" value="UniProtKB-KW"/>
</dbReference>
<keyword evidence="8 10" id="KW-0675">Receptor</keyword>
<sequence>MEYNNILRDDSLFPLLTLPKILILSKTMQKMCLFYCSFMLITAVADLIVVALTNQWNLVFTRYSSLCGGFLIVITSYVSLYHPARVNMFVNTYNKIFPSLWSLYGCRHKFEKIASLAKIFALFMTAAVLIVATAALPWYGDEYYLYFPVKVAVDYFNKYALNVYLFFFYTYFYHAALTLIANIFSLTYLILHLYNQFCMLNEKLKTLPDNQHQDLVKQELISCIKLHQTLLEYIKLINALLYYPIYFYSAGEFTIGLTIILCPKSTLMDLLRAILAAVITVSAVAGGCFFGQILENASEETLNSAYSAPWYTWNTKNRKLFLLFLQLTERKAILSTSGVITVNYQLLIGLFRAIYSSVMCIVHLRSNKG</sequence>
<dbReference type="GO" id="GO:0005549">
    <property type="term" value="F:odorant binding"/>
    <property type="evidence" value="ECO:0007669"/>
    <property type="project" value="InterPro"/>
</dbReference>
<proteinExistence type="inferred from homology"/>
<evidence type="ECO:0000256" key="8">
    <source>
        <dbReference type="ARBA" id="ARBA00023170"/>
    </source>
</evidence>
<feature type="transmembrane region" description="Helical" evidence="10">
    <location>
        <begin position="344"/>
        <end position="364"/>
    </location>
</feature>
<keyword evidence="5 10" id="KW-0552">Olfaction</keyword>
<feature type="transmembrane region" description="Helical" evidence="10">
    <location>
        <begin position="119"/>
        <end position="139"/>
    </location>
</feature>
<evidence type="ECO:0000256" key="2">
    <source>
        <dbReference type="ARBA" id="ARBA00022475"/>
    </source>
</evidence>
<keyword evidence="2" id="KW-1003">Cell membrane</keyword>
<name>A0AA38IUG2_9CUCU</name>
<feature type="transmembrane region" description="Helical" evidence="10">
    <location>
        <begin position="171"/>
        <end position="194"/>
    </location>
</feature>
<organism evidence="11 12">
    <name type="scientific">Zophobas morio</name>
    <dbReference type="NCBI Taxonomy" id="2755281"/>
    <lineage>
        <taxon>Eukaryota</taxon>
        <taxon>Metazoa</taxon>
        <taxon>Ecdysozoa</taxon>
        <taxon>Arthropoda</taxon>
        <taxon>Hexapoda</taxon>
        <taxon>Insecta</taxon>
        <taxon>Pterygota</taxon>
        <taxon>Neoptera</taxon>
        <taxon>Endopterygota</taxon>
        <taxon>Coleoptera</taxon>
        <taxon>Polyphaga</taxon>
        <taxon>Cucujiformia</taxon>
        <taxon>Tenebrionidae</taxon>
        <taxon>Zophobas</taxon>
    </lineage>
</organism>
<feature type="transmembrane region" description="Helical" evidence="10">
    <location>
        <begin position="32"/>
        <end position="53"/>
    </location>
</feature>
<evidence type="ECO:0000313" key="11">
    <source>
        <dbReference type="EMBL" id="KAJ3660596.1"/>
    </source>
</evidence>
<dbReference type="AlphaFoldDB" id="A0AA38IUG2"/>
<feature type="transmembrane region" description="Helical" evidence="10">
    <location>
        <begin position="273"/>
        <end position="294"/>
    </location>
</feature>
<dbReference type="PANTHER" id="PTHR21137:SF35">
    <property type="entry name" value="ODORANT RECEPTOR 19A-RELATED"/>
    <property type="match status" value="1"/>
</dbReference>
<dbReference type="EMBL" id="JALNTZ010000002">
    <property type="protein sequence ID" value="KAJ3660596.1"/>
    <property type="molecule type" value="Genomic_DNA"/>
</dbReference>
<reference evidence="11" key="1">
    <citation type="journal article" date="2023" name="G3 (Bethesda)">
        <title>Whole genome assemblies of Zophobas morio and Tenebrio molitor.</title>
        <authorList>
            <person name="Kaur S."/>
            <person name="Stinson S.A."/>
            <person name="diCenzo G.C."/>
        </authorList>
    </citation>
    <scope>NUCLEOTIDE SEQUENCE</scope>
    <source>
        <strain evidence="11">QUZm001</strain>
    </source>
</reference>
<keyword evidence="7 10" id="KW-0472">Membrane</keyword>
<evidence type="ECO:0000256" key="5">
    <source>
        <dbReference type="ARBA" id="ARBA00022725"/>
    </source>
</evidence>
<dbReference type="Proteomes" id="UP001168821">
    <property type="component" value="Unassembled WGS sequence"/>
</dbReference>
<comment type="caution">
    <text evidence="10">Lacks conserved residue(s) required for the propagation of feature annotation.</text>
</comment>